<name>A0A4U5Q7P3_POPAL</name>
<dbReference type="PANTHER" id="PTHR47481:SF10">
    <property type="entry name" value="COPIA-LIKE POLYPROTEIN_RETROTRANSPOSON"/>
    <property type="match status" value="1"/>
</dbReference>
<reference evidence="1" key="1">
    <citation type="submission" date="2018-10" db="EMBL/GenBank/DDBJ databases">
        <title>Population genomic analysis revealed the cold adaptation of white poplar.</title>
        <authorList>
            <person name="Liu Y.-J."/>
        </authorList>
    </citation>
    <scope>NUCLEOTIDE SEQUENCE [LARGE SCALE GENOMIC DNA]</scope>
    <source>
        <strain evidence="1">PAL-ZL1</strain>
    </source>
</reference>
<dbReference type="STRING" id="43335.A0A4U5Q7P3"/>
<protein>
    <recommendedName>
        <fullName evidence="2">Retrotransposon Copia-like N-terminal domain-containing protein</fullName>
    </recommendedName>
</protein>
<dbReference type="EMBL" id="RCHU01000354">
    <property type="protein sequence ID" value="TKS06294.1"/>
    <property type="molecule type" value="Genomic_DNA"/>
</dbReference>
<dbReference type="Pfam" id="PF14223">
    <property type="entry name" value="Retrotran_gag_2"/>
    <property type="match status" value="1"/>
</dbReference>
<evidence type="ECO:0000313" key="1">
    <source>
        <dbReference type="EMBL" id="TKS06294.1"/>
    </source>
</evidence>
<accession>A0A4U5Q7P3</accession>
<dbReference type="PANTHER" id="PTHR47481">
    <property type="match status" value="1"/>
</dbReference>
<sequence length="325" mass="35707">MASSSSSNSTTLATVPTLSNLLFTITVKLHSSNYPVWKAQVVPYFHGHDLYGYLDGTISIPLREIDISDPTTGISQTVPNPLYYQWLRQDSLILATINSSLTKDVLTQVMSYTTSHEVWLALENNFSSLSRAKVCLKPGYSARKCYHRFDLSYQAPPHSKNQPQALFVAHCKQPDKELHPDTGATHHLTNDVNNIQISHAHHDTQDNVQVVNGVGSSFSTSATPQSTASNTLHMASLSGPQTDYGVHLISTVVTSNEPPPTDPPPLIPLPSASAPPMQNLHPMTTRSKNNIHKPKLPPDFHVKHPIPKALLTTIQTPKTEPTCYT</sequence>
<dbReference type="AlphaFoldDB" id="A0A4U5Q7P3"/>
<proteinExistence type="predicted"/>
<evidence type="ECO:0008006" key="2">
    <source>
        <dbReference type="Google" id="ProtNLM"/>
    </source>
</evidence>
<gene>
    <name evidence="1" type="ORF">D5086_0000124680</name>
</gene>
<comment type="caution">
    <text evidence="1">The sequence shown here is derived from an EMBL/GenBank/DDBJ whole genome shotgun (WGS) entry which is preliminary data.</text>
</comment>
<organism evidence="1">
    <name type="scientific">Populus alba</name>
    <name type="common">White poplar</name>
    <dbReference type="NCBI Taxonomy" id="43335"/>
    <lineage>
        <taxon>Eukaryota</taxon>
        <taxon>Viridiplantae</taxon>
        <taxon>Streptophyta</taxon>
        <taxon>Embryophyta</taxon>
        <taxon>Tracheophyta</taxon>
        <taxon>Spermatophyta</taxon>
        <taxon>Magnoliopsida</taxon>
        <taxon>eudicotyledons</taxon>
        <taxon>Gunneridae</taxon>
        <taxon>Pentapetalae</taxon>
        <taxon>rosids</taxon>
        <taxon>fabids</taxon>
        <taxon>Malpighiales</taxon>
        <taxon>Salicaceae</taxon>
        <taxon>Saliceae</taxon>
        <taxon>Populus</taxon>
    </lineage>
</organism>